<feature type="compositionally biased region" description="Pro residues" evidence="1">
    <location>
        <begin position="1"/>
        <end position="17"/>
    </location>
</feature>
<comment type="caution">
    <text evidence="2">The sequence shown here is derived from an EMBL/GenBank/DDBJ whole genome shotgun (WGS) entry which is preliminary data.</text>
</comment>
<gene>
    <name evidence="2" type="ORF">LshimejAT787_0502070</name>
</gene>
<evidence type="ECO:0000256" key="1">
    <source>
        <dbReference type="SAM" id="MobiDB-lite"/>
    </source>
</evidence>
<proteinExistence type="predicted"/>
<name>A0A9P3PN39_LYOSH</name>
<sequence length="70" mass="7360">MTQPPPSPQQPISPSPPHSATAKKIQPCIAFSLLSRSAFALLSGAREDGRRYKSVVVNASGSVSGSRRVV</sequence>
<keyword evidence="3" id="KW-1185">Reference proteome</keyword>
<protein>
    <submittedName>
        <fullName evidence="2">Uncharacterized protein</fullName>
    </submittedName>
</protein>
<feature type="region of interest" description="Disordered" evidence="1">
    <location>
        <begin position="1"/>
        <end position="23"/>
    </location>
</feature>
<evidence type="ECO:0000313" key="2">
    <source>
        <dbReference type="EMBL" id="GLB38342.1"/>
    </source>
</evidence>
<dbReference type="AlphaFoldDB" id="A0A9P3PN39"/>
<reference evidence="2" key="1">
    <citation type="submission" date="2022-07" db="EMBL/GenBank/DDBJ databases">
        <title>The genome of Lyophyllum shimeji provides insight into the initial evolution of ectomycorrhizal fungal genome.</title>
        <authorList>
            <person name="Kobayashi Y."/>
            <person name="Shibata T."/>
            <person name="Hirakawa H."/>
            <person name="Shigenobu S."/>
            <person name="Nishiyama T."/>
            <person name="Yamada A."/>
            <person name="Hasebe M."/>
            <person name="Kawaguchi M."/>
        </authorList>
    </citation>
    <scope>NUCLEOTIDE SEQUENCE</scope>
    <source>
        <strain evidence="2">AT787</strain>
    </source>
</reference>
<evidence type="ECO:0000313" key="3">
    <source>
        <dbReference type="Proteomes" id="UP001063166"/>
    </source>
</evidence>
<accession>A0A9P3PN39</accession>
<organism evidence="2 3">
    <name type="scientific">Lyophyllum shimeji</name>
    <name type="common">Hon-shimeji</name>
    <name type="synonym">Tricholoma shimeji</name>
    <dbReference type="NCBI Taxonomy" id="47721"/>
    <lineage>
        <taxon>Eukaryota</taxon>
        <taxon>Fungi</taxon>
        <taxon>Dikarya</taxon>
        <taxon>Basidiomycota</taxon>
        <taxon>Agaricomycotina</taxon>
        <taxon>Agaricomycetes</taxon>
        <taxon>Agaricomycetidae</taxon>
        <taxon>Agaricales</taxon>
        <taxon>Tricholomatineae</taxon>
        <taxon>Lyophyllaceae</taxon>
        <taxon>Lyophyllum</taxon>
    </lineage>
</organism>
<dbReference type="Proteomes" id="UP001063166">
    <property type="component" value="Unassembled WGS sequence"/>
</dbReference>
<dbReference type="EMBL" id="BRPK01000005">
    <property type="protein sequence ID" value="GLB38342.1"/>
    <property type="molecule type" value="Genomic_DNA"/>
</dbReference>